<evidence type="ECO:0000256" key="1">
    <source>
        <dbReference type="ARBA" id="ARBA00022617"/>
    </source>
</evidence>
<accession>A0A285MDP1</accession>
<dbReference type="GO" id="GO:0020037">
    <property type="term" value="F:heme binding"/>
    <property type="evidence" value="ECO:0007669"/>
    <property type="project" value="InterPro"/>
</dbReference>
<evidence type="ECO:0000256" key="4">
    <source>
        <dbReference type="PROSITE-ProRule" id="PRU00433"/>
    </source>
</evidence>
<reference evidence="7" key="1">
    <citation type="submission" date="2017-09" db="EMBL/GenBank/DDBJ databases">
        <authorList>
            <person name="Varghese N."/>
            <person name="Submissions S."/>
        </authorList>
    </citation>
    <scope>NUCLEOTIDE SEQUENCE [LARGE SCALE GENOMIC DNA]</scope>
    <source>
        <strain evidence="7">DSM 25885</strain>
    </source>
</reference>
<evidence type="ECO:0000313" key="7">
    <source>
        <dbReference type="Proteomes" id="UP000219048"/>
    </source>
</evidence>
<dbReference type="InterPro" id="IPR009056">
    <property type="entry name" value="Cyt_c-like_dom"/>
</dbReference>
<dbReference type="AlphaFoldDB" id="A0A285MDP1"/>
<evidence type="ECO:0000256" key="3">
    <source>
        <dbReference type="ARBA" id="ARBA00023004"/>
    </source>
</evidence>
<feature type="domain" description="Cytochrome c" evidence="5">
    <location>
        <begin position="49"/>
        <end position="147"/>
    </location>
</feature>
<dbReference type="GO" id="GO:0046872">
    <property type="term" value="F:metal ion binding"/>
    <property type="evidence" value="ECO:0007669"/>
    <property type="project" value="UniProtKB-KW"/>
</dbReference>
<dbReference type="EMBL" id="OBEH01000001">
    <property type="protein sequence ID" value="SNY95304.1"/>
    <property type="molecule type" value="Genomic_DNA"/>
</dbReference>
<dbReference type="InterPro" id="IPR036909">
    <property type="entry name" value="Cyt_c-like_dom_sf"/>
</dbReference>
<dbReference type="Proteomes" id="UP000219048">
    <property type="component" value="Unassembled WGS sequence"/>
</dbReference>
<dbReference type="SUPFAM" id="SSF46626">
    <property type="entry name" value="Cytochrome c"/>
    <property type="match status" value="1"/>
</dbReference>
<evidence type="ECO:0000259" key="5">
    <source>
        <dbReference type="PROSITE" id="PS51007"/>
    </source>
</evidence>
<keyword evidence="7" id="KW-1185">Reference proteome</keyword>
<dbReference type="Pfam" id="PF11845">
    <property type="entry name" value="Tll0287-like"/>
    <property type="match status" value="1"/>
</dbReference>
<gene>
    <name evidence="6" type="ORF">SAMN06265377_0971</name>
</gene>
<proteinExistence type="predicted"/>
<evidence type="ECO:0000313" key="6">
    <source>
        <dbReference type="EMBL" id="SNY95304.1"/>
    </source>
</evidence>
<dbReference type="PROSITE" id="PS51007">
    <property type="entry name" value="CYTC"/>
    <property type="match status" value="1"/>
</dbReference>
<dbReference type="InterPro" id="IPR021796">
    <property type="entry name" value="Tll0287-like_dom"/>
</dbReference>
<keyword evidence="2 4" id="KW-0479">Metal-binding</keyword>
<keyword evidence="1 4" id="KW-0349">Heme</keyword>
<evidence type="ECO:0000256" key="2">
    <source>
        <dbReference type="ARBA" id="ARBA00022723"/>
    </source>
</evidence>
<dbReference type="Gene3D" id="1.10.760.10">
    <property type="entry name" value="Cytochrome c-like domain"/>
    <property type="match status" value="1"/>
</dbReference>
<dbReference type="GO" id="GO:0009055">
    <property type="term" value="F:electron transfer activity"/>
    <property type="evidence" value="ECO:0007669"/>
    <property type="project" value="InterPro"/>
</dbReference>
<keyword evidence="3 4" id="KW-0408">Iron</keyword>
<dbReference type="RefSeq" id="WP_243396902.1">
    <property type="nucleotide sequence ID" value="NZ_OBEH01000001.1"/>
</dbReference>
<organism evidence="6 7">
    <name type="scientific">Flagellimonas pacifica</name>
    <dbReference type="NCBI Taxonomy" id="1247520"/>
    <lineage>
        <taxon>Bacteria</taxon>
        <taxon>Pseudomonadati</taxon>
        <taxon>Bacteroidota</taxon>
        <taxon>Flavobacteriia</taxon>
        <taxon>Flavobacteriales</taxon>
        <taxon>Flavobacteriaceae</taxon>
        <taxon>Flagellimonas</taxon>
    </lineage>
</organism>
<name>A0A285MDP1_9FLAO</name>
<sequence>MDIGHGIIDLKDVLMKRSIAIAIIFSMISCKEKPSSSNIGDDSISKIVSSGHEGKVLMENKCYLCHSPSAPENKGRIAPPMIAVKARYMESFEDEEAFTEAFSAFLKSPSKQNAIMWGAVDRFGVMPYQYFPEDEVGKIAEYLYDYQIEEPEWFKEHWKGHGKTPYNNSGKTVGTEDNAPLDHKEIGLKYALGTKKVLGKNLMGTIQTKGVDAALAFCNERAYTLTDSMSVHFNAKIKRVSDKPRNSKNKANKTELGYIEAFKEQVANGNSIEPVVVENNDQIDFYYPIVTNNMCLKCHGTPEKTIGKEVMKSLSRLYPNDKATGYNVNEVRGIWSIIFEKDSLH</sequence>
<protein>
    <recommendedName>
        <fullName evidence="5">Cytochrome c domain-containing protein</fullName>
    </recommendedName>
</protein>